<name>A0A371FA06_MUCPR</name>
<feature type="non-terminal residue" evidence="1">
    <location>
        <position position="1"/>
    </location>
</feature>
<evidence type="ECO:0008006" key="3">
    <source>
        <dbReference type="Google" id="ProtNLM"/>
    </source>
</evidence>
<proteinExistence type="predicted"/>
<comment type="caution">
    <text evidence="1">The sequence shown here is derived from an EMBL/GenBank/DDBJ whole genome shotgun (WGS) entry which is preliminary data.</text>
</comment>
<sequence length="100" mass="11400">MESEERQKTWQSKLQKCVALSTTKAEFGFVQDEHLLFCDSQSTLHVDLRYHWIRDALDAKLLELAKVHIDDNGADMMTKRVPRGKFEACCEIAGLAITST</sequence>
<dbReference type="OrthoDB" id="999247at2759"/>
<protein>
    <recommendedName>
        <fullName evidence="3">Copia protein</fullName>
    </recommendedName>
</protein>
<evidence type="ECO:0000313" key="2">
    <source>
        <dbReference type="Proteomes" id="UP000257109"/>
    </source>
</evidence>
<keyword evidence="2" id="KW-1185">Reference proteome</keyword>
<reference evidence="1" key="1">
    <citation type="submission" date="2018-05" db="EMBL/GenBank/DDBJ databases">
        <title>Draft genome of Mucuna pruriens seed.</title>
        <authorList>
            <person name="Nnadi N.E."/>
            <person name="Vos R."/>
            <person name="Hasami M.H."/>
            <person name="Devisetty U.K."/>
            <person name="Aguiy J.C."/>
        </authorList>
    </citation>
    <scope>NUCLEOTIDE SEQUENCE [LARGE SCALE GENOMIC DNA]</scope>
    <source>
        <strain evidence="1">JCA_2017</strain>
    </source>
</reference>
<accession>A0A371FA06</accession>
<organism evidence="1 2">
    <name type="scientific">Mucuna pruriens</name>
    <name type="common">Velvet bean</name>
    <name type="synonym">Dolichos pruriens</name>
    <dbReference type="NCBI Taxonomy" id="157652"/>
    <lineage>
        <taxon>Eukaryota</taxon>
        <taxon>Viridiplantae</taxon>
        <taxon>Streptophyta</taxon>
        <taxon>Embryophyta</taxon>
        <taxon>Tracheophyta</taxon>
        <taxon>Spermatophyta</taxon>
        <taxon>Magnoliopsida</taxon>
        <taxon>eudicotyledons</taxon>
        <taxon>Gunneridae</taxon>
        <taxon>Pentapetalae</taxon>
        <taxon>rosids</taxon>
        <taxon>fabids</taxon>
        <taxon>Fabales</taxon>
        <taxon>Fabaceae</taxon>
        <taxon>Papilionoideae</taxon>
        <taxon>50 kb inversion clade</taxon>
        <taxon>NPAAA clade</taxon>
        <taxon>indigoferoid/millettioid clade</taxon>
        <taxon>Phaseoleae</taxon>
        <taxon>Mucuna</taxon>
    </lineage>
</organism>
<dbReference type="Proteomes" id="UP000257109">
    <property type="component" value="Unassembled WGS sequence"/>
</dbReference>
<dbReference type="CDD" id="cd09272">
    <property type="entry name" value="RNase_HI_RT_Ty1"/>
    <property type="match status" value="1"/>
</dbReference>
<evidence type="ECO:0000313" key="1">
    <source>
        <dbReference type="EMBL" id="RDX75129.1"/>
    </source>
</evidence>
<dbReference type="EMBL" id="QJKJ01009938">
    <property type="protein sequence ID" value="RDX75129.1"/>
    <property type="molecule type" value="Genomic_DNA"/>
</dbReference>
<dbReference type="STRING" id="157652.A0A371FA06"/>
<dbReference type="AlphaFoldDB" id="A0A371FA06"/>
<gene>
    <name evidence="1" type="ORF">CR513_45039</name>
</gene>